<dbReference type="AlphaFoldDB" id="A0A6A4BVV8"/>
<accession>A0A6A4BVV8</accession>
<evidence type="ECO:0000313" key="2">
    <source>
        <dbReference type="Proteomes" id="UP000437068"/>
    </source>
</evidence>
<sequence>MPWQVRAGCDGVCALWACTGRILDCLCLEQPLMVLNDGVESSSAVEPLQMLQHSGRATRVDAVLCFQVHQYSILGALPQLKHSIAIAGVRWIQSEAIGEEQRHEGDEDLGLRPLLLRRPYLPTGLLCVPGDTGLPFIFASSLSIRASCRLEFSIKCSMTAAWWSMAFCS</sequence>
<reference evidence="1 2" key="1">
    <citation type="submission" date="2018-08" db="EMBL/GenBank/DDBJ databases">
        <title>Genomic investigation of the strawberry pathogen Phytophthora fragariae indicates pathogenicity is determined by transcriptional variation in three key races.</title>
        <authorList>
            <person name="Adams T.M."/>
            <person name="Armitage A.D."/>
            <person name="Sobczyk M.K."/>
            <person name="Bates H.J."/>
            <person name="Dunwell J.M."/>
            <person name="Nellist C.F."/>
            <person name="Harrison R.J."/>
        </authorList>
    </citation>
    <scope>NUCLEOTIDE SEQUENCE [LARGE SCALE GENOMIC DNA]</scope>
    <source>
        <strain evidence="1 2">A4</strain>
    </source>
</reference>
<name>A0A6A4BVV8_9STRA</name>
<evidence type="ECO:0000313" key="1">
    <source>
        <dbReference type="EMBL" id="KAE9280477.1"/>
    </source>
</evidence>
<dbReference type="EMBL" id="QXGE01002614">
    <property type="protein sequence ID" value="KAE9280477.1"/>
    <property type="molecule type" value="Genomic_DNA"/>
</dbReference>
<protein>
    <submittedName>
        <fullName evidence="1">Uncharacterized protein</fullName>
    </submittedName>
</protein>
<dbReference type="Proteomes" id="UP000437068">
    <property type="component" value="Unassembled WGS sequence"/>
</dbReference>
<proteinExistence type="predicted"/>
<gene>
    <name evidence="1" type="ORF">PF001_g24217</name>
</gene>
<organism evidence="1 2">
    <name type="scientific">Phytophthora fragariae</name>
    <dbReference type="NCBI Taxonomy" id="53985"/>
    <lineage>
        <taxon>Eukaryota</taxon>
        <taxon>Sar</taxon>
        <taxon>Stramenopiles</taxon>
        <taxon>Oomycota</taxon>
        <taxon>Peronosporomycetes</taxon>
        <taxon>Peronosporales</taxon>
        <taxon>Peronosporaceae</taxon>
        <taxon>Phytophthora</taxon>
    </lineage>
</organism>
<comment type="caution">
    <text evidence="1">The sequence shown here is derived from an EMBL/GenBank/DDBJ whole genome shotgun (WGS) entry which is preliminary data.</text>
</comment>